<evidence type="ECO:0000256" key="5">
    <source>
        <dbReference type="SAM" id="SignalP"/>
    </source>
</evidence>
<evidence type="ECO:0000256" key="4">
    <source>
        <dbReference type="PIRSR" id="PIRSR001112-1"/>
    </source>
</evidence>
<organism evidence="7 8">
    <name type="scientific">Trichoderma lentiforme</name>
    <dbReference type="NCBI Taxonomy" id="1567552"/>
    <lineage>
        <taxon>Eukaryota</taxon>
        <taxon>Fungi</taxon>
        <taxon>Dikarya</taxon>
        <taxon>Ascomycota</taxon>
        <taxon>Pezizomycotina</taxon>
        <taxon>Sordariomycetes</taxon>
        <taxon>Hypocreomycetidae</taxon>
        <taxon>Hypocreales</taxon>
        <taxon>Hypocreaceae</taxon>
        <taxon>Trichoderma</taxon>
    </lineage>
</organism>
<dbReference type="Proteomes" id="UP000801864">
    <property type="component" value="Unassembled WGS sequence"/>
</dbReference>
<feature type="domain" description="Epoxide hydrolase N-terminal" evidence="6">
    <location>
        <begin position="45"/>
        <end position="136"/>
    </location>
</feature>
<evidence type="ECO:0000256" key="1">
    <source>
        <dbReference type="ARBA" id="ARBA00010088"/>
    </source>
</evidence>
<dbReference type="SUPFAM" id="SSF53474">
    <property type="entry name" value="alpha/beta-Hydrolases"/>
    <property type="match status" value="1"/>
</dbReference>
<keyword evidence="2" id="KW-0058">Aromatic hydrocarbons catabolism</keyword>
<dbReference type="Gene3D" id="3.40.50.1820">
    <property type="entry name" value="alpha/beta hydrolase"/>
    <property type="match status" value="1"/>
</dbReference>
<dbReference type="GO" id="GO:0097176">
    <property type="term" value="P:epoxide metabolic process"/>
    <property type="evidence" value="ECO:0007669"/>
    <property type="project" value="TreeGrafter"/>
</dbReference>
<keyword evidence="3 7" id="KW-0378">Hydrolase</keyword>
<dbReference type="AlphaFoldDB" id="A0A9P4XKG1"/>
<feature type="chain" id="PRO_5040377181" evidence="5">
    <location>
        <begin position="18"/>
        <end position="416"/>
    </location>
</feature>
<dbReference type="GO" id="GO:0004301">
    <property type="term" value="F:epoxide hydrolase activity"/>
    <property type="evidence" value="ECO:0007669"/>
    <property type="project" value="TreeGrafter"/>
</dbReference>
<evidence type="ECO:0000313" key="7">
    <source>
        <dbReference type="EMBL" id="KAF3074248.1"/>
    </source>
</evidence>
<accession>A0A9P4XKG1</accession>
<evidence type="ECO:0000256" key="2">
    <source>
        <dbReference type="ARBA" id="ARBA00022797"/>
    </source>
</evidence>
<protein>
    <submittedName>
        <fullName evidence="7">Epoxide hydrolase</fullName>
    </submittedName>
</protein>
<dbReference type="InterPro" id="IPR010497">
    <property type="entry name" value="Epoxide_hydro_N"/>
</dbReference>
<dbReference type="PANTHER" id="PTHR21661">
    <property type="entry name" value="EPOXIDE HYDROLASE 1-RELATED"/>
    <property type="match status" value="1"/>
</dbReference>
<dbReference type="InterPro" id="IPR029058">
    <property type="entry name" value="AB_hydrolase_fold"/>
</dbReference>
<comment type="caution">
    <text evidence="7">The sequence shown here is derived from an EMBL/GenBank/DDBJ whole genome shotgun (WGS) entry which is preliminary data.</text>
</comment>
<keyword evidence="5" id="KW-0732">Signal</keyword>
<sequence>MRTPALLIFVFGLLSKAINIGPPNVRPVKLDFTRHVPHMLELVKGTHLPSTELQAAKIGPDNTLLTGMPLSILRQLQNEWTTSFDWEKEQNSINKYHQFIANIDGQDVHFVHEKSGDPNAIPIILLHGWPGSFLEMLPLVDLLVRDNSAIASKHTSFNVVIPSLPGFALSSPAPDGWTTSDTVNIFNKLMTEVLGYKTYAVHGTDWGCVVGYDLYDRFNKTVRAIHLSFLPFTPLDTEQLAAANITLSPREVTQENRYLEWASTGNAYFSEQATKPNTIGLSLYDNPVGQLAWIAEKIISWSDPRQGTGPSLITHNEILRHVSLYYLSQSLISSVYIYYQNPNGFTTNYTKAKTDAPLLYSDFQYNVFFWPKALVETVGNLVDYSFQEFGGHFPSLDNPPALADDIRKIGKYWRTH</sequence>
<dbReference type="PIRSF" id="PIRSF001112">
    <property type="entry name" value="Epoxide_hydrolase"/>
    <property type="match status" value="1"/>
</dbReference>
<proteinExistence type="inferred from homology"/>
<evidence type="ECO:0000313" key="8">
    <source>
        <dbReference type="Proteomes" id="UP000801864"/>
    </source>
</evidence>
<comment type="similarity">
    <text evidence="1">Belongs to the peptidase S33 family.</text>
</comment>
<feature type="active site" description="Nucleophile" evidence="4">
    <location>
        <position position="205"/>
    </location>
</feature>
<evidence type="ECO:0000256" key="3">
    <source>
        <dbReference type="ARBA" id="ARBA00022801"/>
    </source>
</evidence>
<gene>
    <name evidence="7" type="ORF">CFAM422_003452</name>
</gene>
<dbReference type="EMBL" id="QLNT01000005">
    <property type="protein sequence ID" value="KAF3074248.1"/>
    <property type="molecule type" value="Genomic_DNA"/>
</dbReference>
<dbReference type="InterPro" id="IPR000639">
    <property type="entry name" value="Epox_hydrolase-like"/>
</dbReference>
<dbReference type="PANTHER" id="PTHR21661:SF35">
    <property type="entry name" value="EPOXIDE HYDROLASE"/>
    <property type="match status" value="1"/>
</dbReference>
<feature type="signal peptide" evidence="5">
    <location>
        <begin position="1"/>
        <end position="17"/>
    </location>
</feature>
<reference evidence="7 8" key="1">
    <citation type="submission" date="2018-06" db="EMBL/GenBank/DDBJ databases">
        <title>Genome analysis of cellulolytic fungus Trichoderma lentiforme CFAM-422.</title>
        <authorList>
            <person name="Steindorff A.S."/>
            <person name="Formighieri E.F."/>
            <person name="Midorikawa G.E.O."/>
            <person name="Tamietti M.S."/>
            <person name="Ramos E.Z."/>
            <person name="Silva A.S."/>
            <person name="Bon E.P.S."/>
            <person name="Mendes T.D."/>
            <person name="Damaso M.C.T."/>
            <person name="Favaro L.C.L."/>
        </authorList>
    </citation>
    <scope>NUCLEOTIDE SEQUENCE [LARGE SCALE GENOMIC DNA]</scope>
    <source>
        <strain evidence="7 8">CFAM-422</strain>
    </source>
</reference>
<keyword evidence="8" id="KW-1185">Reference proteome</keyword>
<feature type="active site" description="Proton acceptor" evidence="4">
    <location>
        <position position="392"/>
    </location>
</feature>
<feature type="active site" description="Proton donor" evidence="4">
    <location>
        <position position="338"/>
    </location>
</feature>
<name>A0A9P4XKG1_9HYPO</name>
<dbReference type="InterPro" id="IPR016292">
    <property type="entry name" value="Epoxide_hydrolase"/>
</dbReference>
<dbReference type="PRINTS" id="PR00412">
    <property type="entry name" value="EPOXHYDRLASE"/>
</dbReference>
<evidence type="ECO:0000259" key="6">
    <source>
        <dbReference type="Pfam" id="PF06441"/>
    </source>
</evidence>
<dbReference type="Pfam" id="PF06441">
    <property type="entry name" value="EHN"/>
    <property type="match status" value="1"/>
</dbReference>